<gene>
    <name evidence="4" type="primary">LOC115590549</name>
</gene>
<evidence type="ECO:0000313" key="4">
    <source>
        <dbReference type="Ensembl" id="ENSSAUP00010019027.1"/>
    </source>
</evidence>
<proteinExistence type="inferred from homology"/>
<dbReference type="SUPFAM" id="SSF54001">
    <property type="entry name" value="Cysteine proteinases"/>
    <property type="match status" value="1"/>
</dbReference>
<dbReference type="PROSITE" id="PS50235">
    <property type="entry name" value="USP_3"/>
    <property type="match status" value="1"/>
</dbReference>
<dbReference type="InParanoid" id="A0A671UX78"/>
<dbReference type="Gene3D" id="3.90.70.10">
    <property type="entry name" value="Cysteine proteinases"/>
    <property type="match status" value="1"/>
</dbReference>
<feature type="compositionally biased region" description="Basic and acidic residues" evidence="2">
    <location>
        <begin position="446"/>
        <end position="457"/>
    </location>
</feature>
<evidence type="ECO:0000259" key="3">
    <source>
        <dbReference type="PROSITE" id="PS50235"/>
    </source>
</evidence>
<dbReference type="PROSITE" id="PS00972">
    <property type="entry name" value="USP_1"/>
    <property type="match status" value="1"/>
</dbReference>
<keyword evidence="5" id="KW-1185">Reference proteome</keyword>
<evidence type="ECO:0000313" key="5">
    <source>
        <dbReference type="Proteomes" id="UP000472265"/>
    </source>
</evidence>
<dbReference type="Pfam" id="PF00443">
    <property type="entry name" value="UCH"/>
    <property type="match status" value="1"/>
</dbReference>
<feature type="compositionally biased region" description="Basic and acidic residues" evidence="2">
    <location>
        <begin position="475"/>
        <end position="486"/>
    </location>
</feature>
<name>A0A671UX78_SPAAU</name>
<organism evidence="4 5">
    <name type="scientific">Sparus aurata</name>
    <name type="common">Gilthead sea bream</name>
    <dbReference type="NCBI Taxonomy" id="8175"/>
    <lineage>
        <taxon>Eukaryota</taxon>
        <taxon>Metazoa</taxon>
        <taxon>Chordata</taxon>
        <taxon>Craniata</taxon>
        <taxon>Vertebrata</taxon>
        <taxon>Euteleostomi</taxon>
        <taxon>Actinopterygii</taxon>
        <taxon>Neopterygii</taxon>
        <taxon>Teleostei</taxon>
        <taxon>Neoteleostei</taxon>
        <taxon>Acanthomorphata</taxon>
        <taxon>Eupercaria</taxon>
        <taxon>Spariformes</taxon>
        <taxon>Sparidae</taxon>
        <taxon>Sparus</taxon>
    </lineage>
</organism>
<accession>A0A671UX78</accession>
<reference evidence="4" key="2">
    <citation type="submission" date="2025-08" db="UniProtKB">
        <authorList>
            <consortium name="Ensembl"/>
        </authorList>
    </citation>
    <scope>IDENTIFICATION</scope>
</reference>
<protein>
    <recommendedName>
        <fullName evidence="1">Ubiquitin carboxyl-terminal hydrolase</fullName>
        <ecNumber evidence="1">3.4.19.12</ecNumber>
    </recommendedName>
</protein>
<keyword evidence="1" id="KW-0833">Ubl conjugation pathway</keyword>
<dbReference type="GO" id="GO:0005634">
    <property type="term" value="C:nucleus"/>
    <property type="evidence" value="ECO:0007669"/>
    <property type="project" value="TreeGrafter"/>
</dbReference>
<feature type="compositionally biased region" description="Polar residues" evidence="2">
    <location>
        <begin position="11"/>
        <end position="36"/>
    </location>
</feature>
<dbReference type="InterPro" id="IPR050164">
    <property type="entry name" value="Peptidase_C19"/>
</dbReference>
<feature type="compositionally biased region" description="Basic and acidic residues" evidence="2">
    <location>
        <begin position="39"/>
        <end position="51"/>
    </location>
</feature>
<dbReference type="InterPro" id="IPR018200">
    <property type="entry name" value="USP_CS"/>
</dbReference>
<evidence type="ECO:0000256" key="1">
    <source>
        <dbReference type="RuleBase" id="RU366025"/>
    </source>
</evidence>
<feature type="domain" description="USP" evidence="3">
    <location>
        <begin position="88"/>
        <end position="357"/>
    </location>
</feature>
<feature type="region of interest" description="Disordered" evidence="2">
    <location>
        <begin position="1"/>
        <end position="87"/>
    </location>
</feature>
<comment type="catalytic activity">
    <reaction evidence="1">
        <text>Thiol-dependent hydrolysis of ester, thioester, amide, peptide and isopeptide bonds formed by the C-terminal Gly of ubiquitin (a 76-residue protein attached to proteins as an intracellular targeting signal).</text>
        <dbReference type="EC" id="3.4.19.12"/>
    </reaction>
</comment>
<feature type="compositionally biased region" description="Basic and acidic residues" evidence="2">
    <location>
        <begin position="566"/>
        <end position="598"/>
    </location>
</feature>
<dbReference type="GeneTree" id="ENSGT00940000168139"/>
<feature type="compositionally biased region" description="Basic and acidic residues" evidence="2">
    <location>
        <begin position="407"/>
        <end position="428"/>
    </location>
</feature>
<dbReference type="Proteomes" id="UP000472265">
    <property type="component" value="Chromosome 10"/>
</dbReference>
<dbReference type="GO" id="GO:0004843">
    <property type="term" value="F:cysteine-type deubiquitinase activity"/>
    <property type="evidence" value="ECO:0007669"/>
    <property type="project" value="UniProtKB-UniRule"/>
</dbReference>
<comment type="similarity">
    <text evidence="1">Belongs to the peptidase C19 family.</text>
</comment>
<reference evidence="4" key="1">
    <citation type="submission" date="2021-04" db="EMBL/GenBank/DDBJ databases">
        <authorList>
            <consortium name="Wellcome Sanger Institute Data Sharing"/>
        </authorList>
    </citation>
    <scope>NUCLEOTIDE SEQUENCE [LARGE SCALE GENOMIC DNA]</scope>
</reference>
<dbReference type="PANTHER" id="PTHR24006">
    <property type="entry name" value="UBIQUITIN CARBOXYL-TERMINAL HYDROLASE"/>
    <property type="match status" value="1"/>
</dbReference>
<dbReference type="InterPro" id="IPR001394">
    <property type="entry name" value="Peptidase_C19_UCH"/>
</dbReference>
<reference evidence="4" key="3">
    <citation type="submission" date="2025-09" db="UniProtKB">
        <authorList>
            <consortium name="Ensembl"/>
        </authorList>
    </citation>
    <scope>IDENTIFICATION</scope>
</reference>
<keyword evidence="1" id="KW-0378">Hydrolase</keyword>
<dbReference type="InterPro" id="IPR038765">
    <property type="entry name" value="Papain-like_cys_pep_sf"/>
</dbReference>
<keyword evidence="1" id="KW-0645">Protease</keyword>
<sequence length="629" mass="72470">MERRPEKKGSSKNGKQTVTQTQRPDDPNTQGGSHSPNRVLKDPEMHYRTAKQDASVNIRKELKDSCEQRLDDNTKKKEEQRVTPPPHYGLYNQGATCYLNSVLQVLFMTTEIHDRLNQQPDIELRQIFMDLKRRTCGTENITKSLNIQNVHEQRDAAECLQKILHHINPQVSEDFQGQLMDTTKCSEGHIINEETNPFWTLPLSLKDTHDSTYSVESSFKRTFQKKTYTGDNMMYCNDCIKETEATSRWEMVKAPQILILLLKRFDFDYNTRLHFKSDCCVEVPYELQLGDKIYKLYGMVNHMGSLRGGHYTATVLSEDNTWYECDDTHVSKVEHQPFAKDRTFSSRTVYLLMYRATENNKSEGLKETNSKNSSEQRLGEETKTEMEGQGAPEKLHVTISPSQTDDAAERQDETRRNIEIDTNDEKKRLVGHNDVAAESKMSPETNKLDDQRQEDVTNQKSLRKAAESKMSPETNKLDDQRQEDVTNQKSLRKAAELQKSPEANKLDDQRQDDVEPKRSSGERDADGENRGQIRKKDTDEVQETSDEALSSQTGEEESTAETGKNVLEDEVRSETEPQREPDEKDRKEERLQARRKEEGDAENVETDAVNIEDGNKRKGKKEKGKKMKK</sequence>
<dbReference type="GO" id="GO:0005829">
    <property type="term" value="C:cytosol"/>
    <property type="evidence" value="ECO:0007669"/>
    <property type="project" value="TreeGrafter"/>
</dbReference>
<dbReference type="GO" id="GO:0016579">
    <property type="term" value="P:protein deubiquitination"/>
    <property type="evidence" value="ECO:0007669"/>
    <property type="project" value="InterPro"/>
</dbReference>
<feature type="region of interest" description="Disordered" evidence="2">
    <location>
        <begin position="361"/>
        <end position="629"/>
    </location>
</feature>
<dbReference type="EC" id="3.4.19.12" evidence="1"/>
<dbReference type="PANTHER" id="PTHR24006:SF899">
    <property type="entry name" value="UBIQUITIN CARBOXYL-TERMINAL HYDROLASE"/>
    <property type="match status" value="1"/>
</dbReference>
<feature type="compositionally biased region" description="Basic and acidic residues" evidence="2">
    <location>
        <begin position="58"/>
        <end position="81"/>
    </location>
</feature>
<dbReference type="OMA" id="MDLCVDI"/>
<dbReference type="Ensembl" id="ENSSAUT00010020120.1">
    <property type="protein sequence ID" value="ENSSAUP00010019027.1"/>
    <property type="gene ID" value="ENSSAUG00010008589.1"/>
</dbReference>
<keyword evidence="1" id="KW-0788">Thiol protease</keyword>
<dbReference type="CDD" id="cd02257">
    <property type="entry name" value="Peptidase_C19"/>
    <property type="match status" value="1"/>
</dbReference>
<dbReference type="AlphaFoldDB" id="A0A671UX78"/>
<dbReference type="PROSITE" id="PS00973">
    <property type="entry name" value="USP_2"/>
    <property type="match status" value="1"/>
</dbReference>
<feature type="compositionally biased region" description="Basic and acidic residues" evidence="2">
    <location>
        <begin position="377"/>
        <end position="386"/>
    </location>
</feature>
<evidence type="ECO:0000256" key="2">
    <source>
        <dbReference type="SAM" id="MobiDB-lite"/>
    </source>
</evidence>
<feature type="compositionally biased region" description="Basic residues" evidence="2">
    <location>
        <begin position="617"/>
        <end position="629"/>
    </location>
</feature>
<feature type="compositionally biased region" description="Basic and acidic residues" evidence="2">
    <location>
        <begin position="502"/>
        <end position="539"/>
    </location>
</feature>
<dbReference type="InterPro" id="IPR028889">
    <property type="entry name" value="USP"/>
</dbReference>
<dbReference type="GO" id="GO:0006508">
    <property type="term" value="P:proteolysis"/>
    <property type="evidence" value="ECO:0007669"/>
    <property type="project" value="UniProtKB-KW"/>
</dbReference>